<dbReference type="InterPro" id="IPR001173">
    <property type="entry name" value="Glyco_trans_2-like"/>
</dbReference>
<dbReference type="AlphaFoldDB" id="A0A2U2X2A8"/>
<feature type="transmembrane region" description="Helical" evidence="1">
    <location>
        <begin position="381"/>
        <end position="404"/>
    </location>
</feature>
<dbReference type="CDD" id="cd04186">
    <property type="entry name" value="GT_2_like_c"/>
    <property type="match status" value="1"/>
</dbReference>
<accession>A0A2U2X2A8</accession>
<dbReference type="InterPro" id="IPR029044">
    <property type="entry name" value="Nucleotide-diphossugar_trans"/>
</dbReference>
<comment type="caution">
    <text evidence="3">The sequence shown here is derived from an EMBL/GenBank/DDBJ whole genome shotgun (WGS) entry which is preliminary data.</text>
</comment>
<evidence type="ECO:0000313" key="4">
    <source>
        <dbReference type="Proteomes" id="UP000245370"/>
    </source>
</evidence>
<protein>
    <submittedName>
        <fullName evidence="3">Glycosyl transferase family 2</fullName>
    </submittedName>
</protein>
<feature type="transmembrane region" description="Helical" evidence="1">
    <location>
        <begin position="326"/>
        <end position="345"/>
    </location>
</feature>
<proteinExistence type="predicted"/>
<keyword evidence="1" id="KW-0812">Transmembrane</keyword>
<dbReference type="EMBL" id="QFRJ01000015">
    <property type="protein sequence ID" value="PWH81900.1"/>
    <property type="molecule type" value="Genomic_DNA"/>
</dbReference>
<dbReference type="Gene3D" id="3.90.550.10">
    <property type="entry name" value="Spore Coat Polysaccharide Biosynthesis Protein SpsA, Chain A"/>
    <property type="match status" value="1"/>
</dbReference>
<feature type="transmembrane region" description="Helical" evidence="1">
    <location>
        <begin position="269"/>
        <end position="287"/>
    </location>
</feature>
<reference evidence="3 4" key="1">
    <citation type="submission" date="2018-05" db="EMBL/GenBank/DDBJ databases">
        <title>Brumimicrobium oceani sp. nov., isolated from coastal sediment.</title>
        <authorList>
            <person name="Kou Y."/>
        </authorList>
    </citation>
    <scope>NUCLEOTIDE SEQUENCE [LARGE SCALE GENOMIC DNA]</scope>
    <source>
        <strain evidence="3 4">C305</strain>
    </source>
</reference>
<dbReference type="PANTHER" id="PTHR43179:SF7">
    <property type="entry name" value="RHAMNOSYLTRANSFERASE WBBL"/>
    <property type="match status" value="1"/>
</dbReference>
<sequence length="653" mass="74520">MILEKEAIRISVIIVNYNVEYFLEQCLNSVYDALKNVKGEVFVVDNNSIDGSVEMVSRQFPQAHLIANKDNPGFSVANNQAMRIAKGDYVVLLNPDTVVEEDTFQKCVDFMDKHPDGGGLGVRMIDGKGQFLPESKRGLPTPAVAFYKIFGLSRIFPKSKTFGQYHLGYLDEFETNEVEILSGAFMLMRKETLNKVGLLDEAFFMYGEDIDLSYRIIKGGYKNYYFPETQIIHYKGESTKKSSINYVFVFYRAMVIFAEKHFSQKNAKLFSFFINLAIYFRAGLALLNRFIKRIILPVIDFSIIVLGLYALKSLWSIESIDFPLHVIKYALPGYTLTWLITNLYTGSYDIPIKLKSFVSGTLLGTAVILVAYALLPKELQFSRLFILLGALMVLAYYSISRIILHYTIGKKFDLRGVRNKNFAIVGEPDEVERVKQILKNTANKVSSIHSVSPSEQKTDNDSGVINQLDQIIDIHEIDEVIFCAKNTSAETIINWMSRTAVNKVEFKIAQPNSMYLIGSNSVDTAGDFYIMEIDNISTSSSKRNKRTFDFAVALPLLLLLPITIWFFKNKIQFIKNCWSVLIGKKSWVGYSYDASPEKRSLPRIKTGILTPAEEQADQESRSLRSKLNLIYARDYSIFTDLLILRKHWRRLDR</sequence>
<keyword evidence="1" id="KW-0472">Membrane</keyword>
<keyword evidence="1" id="KW-1133">Transmembrane helix</keyword>
<dbReference type="SUPFAM" id="SSF53448">
    <property type="entry name" value="Nucleotide-diphospho-sugar transferases"/>
    <property type="match status" value="1"/>
</dbReference>
<dbReference type="PANTHER" id="PTHR43179">
    <property type="entry name" value="RHAMNOSYLTRANSFERASE WBBL"/>
    <property type="match status" value="1"/>
</dbReference>
<dbReference type="Proteomes" id="UP000245370">
    <property type="component" value="Unassembled WGS sequence"/>
</dbReference>
<organism evidence="3 4">
    <name type="scientific">Brumimicrobium oceani</name>
    <dbReference type="NCBI Taxonomy" id="2100725"/>
    <lineage>
        <taxon>Bacteria</taxon>
        <taxon>Pseudomonadati</taxon>
        <taxon>Bacteroidota</taxon>
        <taxon>Flavobacteriia</taxon>
        <taxon>Flavobacteriales</taxon>
        <taxon>Crocinitomicaceae</taxon>
        <taxon>Brumimicrobium</taxon>
    </lineage>
</organism>
<keyword evidence="3" id="KW-0808">Transferase</keyword>
<evidence type="ECO:0000256" key="1">
    <source>
        <dbReference type="SAM" id="Phobius"/>
    </source>
</evidence>
<keyword evidence="4" id="KW-1185">Reference proteome</keyword>
<reference evidence="3 4" key="2">
    <citation type="submission" date="2018-05" db="EMBL/GenBank/DDBJ databases">
        <authorList>
            <person name="Lanie J.A."/>
            <person name="Ng W.-L."/>
            <person name="Kazmierczak K.M."/>
            <person name="Andrzejewski T.M."/>
            <person name="Davidsen T.M."/>
            <person name="Wayne K.J."/>
            <person name="Tettelin H."/>
            <person name="Glass J.I."/>
            <person name="Rusch D."/>
            <person name="Podicherti R."/>
            <person name="Tsui H.-C.T."/>
            <person name="Winkler M.E."/>
        </authorList>
    </citation>
    <scope>NUCLEOTIDE SEQUENCE [LARGE SCALE GENOMIC DNA]</scope>
    <source>
        <strain evidence="3 4">C305</strain>
    </source>
</reference>
<feature type="transmembrane region" description="Helical" evidence="1">
    <location>
        <begin position="548"/>
        <end position="567"/>
    </location>
</feature>
<feature type="domain" description="Glycosyltransferase 2-like" evidence="2">
    <location>
        <begin position="11"/>
        <end position="161"/>
    </location>
</feature>
<gene>
    <name evidence="3" type="ORF">DIT68_14505</name>
</gene>
<name>A0A2U2X2A8_9FLAO</name>
<evidence type="ECO:0000313" key="3">
    <source>
        <dbReference type="EMBL" id="PWH81900.1"/>
    </source>
</evidence>
<evidence type="ECO:0000259" key="2">
    <source>
        <dbReference type="Pfam" id="PF00535"/>
    </source>
</evidence>
<dbReference type="Pfam" id="PF00535">
    <property type="entry name" value="Glycos_transf_2"/>
    <property type="match status" value="1"/>
</dbReference>
<feature type="transmembrane region" description="Helical" evidence="1">
    <location>
        <begin position="357"/>
        <end position="375"/>
    </location>
</feature>
<feature type="transmembrane region" description="Helical" evidence="1">
    <location>
        <begin position="294"/>
        <end position="311"/>
    </location>
</feature>
<dbReference type="GO" id="GO:0016740">
    <property type="term" value="F:transferase activity"/>
    <property type="evidence" value="ECO:0007669"/>
    <property type="project" value="UniProtKB-KW"/>
</dbReference>